<sequence length="190" mass="20964">MGELRMIRLAFILGAALLMAVIIHIATIFAIPYNSQNDVWHRMLSLGPLHRIHTVSDPKEAIALSQDLDPAFAYGICRVDLTDAPILLKGNLTGDFWSLNYLDRQGRSQFSVTNQISGPVINVVLATRGQQRLLSERPDLIEDTTIIISATENQGLLLLRAFVASERNRSATADAISALSCGPLWRQDTL</sequence>
<dbReference type="EMBL" id="PKUQ01000022">
    <property type="protein sequence ID" value="PLW76970.1"/>
    <property type="molecule type" value="Genomic_DNA"/>
</dbReference>
<organism evidence="1 2">
    <name type="scientific">Cohaesibacter celericrescens</name>
    <dbReference type="NCBI Taxonomy" id="2067669"/>
    <lineage>
        <taxon>Bacteria</taxon>
        <taxon>Pseudomonadati</taxon>
        <taxon>Pseudomonadota</taxon>
        <taxon>Alphaproteobacteria</taxon>
        <taxon>Hyphomicrobiales</taxon>
        <taxon>Cohaesibacteraceae</taxon>
    </lineage>
</organism>
<evidence type="ECO:0000313" key="2">
    <source>
        <dbReference type="Proteomes" id="UP000234881"/>
    </source>
</evidence>
<reference evidence="1 2" key="1">
    <citation type="submission" date="2018-01" db="EMBL/GenBank/DDBJ databases">
        <title>The draft genome sequence of Cohaesibacter sp. H1304.</title>
        <authorList>
            <person name="Wang N.-N."/>
            <person name="Du Z.-J."/>
        </authorList>
    </citation>
    <scope>NUCLEOTIDE SEQUENCE [LARGE SCALE GENOMIC DNA]</scope>
    <source>
        <strain evidence="1 2">H1304</strain>
    </source>
</reference>
<name>A0A2N5XR89_9HYPH</name>
<comment type="caution">
    <text evidence="1">The sequence shown here is derived from an EMBL/GenBank/DDBJ whole genome shotgun (WGS) entry which is preliminary data.</text>
</comment>
<evidence type="ECO:0000313" key="1">
    <source>
        <dbReference type="EMBL" id="PLW76970.1"/>
    </source>
</evidence>
<dbReference type="Proteomes" id="UP000234881">
    <property type="component" value="Unassembled WGS sequence"/>
</dbReference>
<dbReference type="AlphaFoldDB" id="A0A2N5XR89"/>
<protein>
    <submittedName>
        <fullName evidence="1">Uncharacterized protein</fullName>
    </submittedName>
</protein>
<keyword evidence="2" id="KW-1185">Reference proteome</keyword>
<gene>
    <name evidence="1" type="ORF">C0081_13070</name>
</gene>
<proteinExistence type="predicted"/>
<accession>A0A2N5XR89</accession>